<feature type="compositionally biased region" description="Low complexity" evidence="1">
    <location>
        <begin position="84"/>
        <end position="96"/>
    </location>
</feature>
<gene>
    <name evidence="2" type="ORF">AVDCRST_MAG61-1691</name>
</gene>
<reference evidence="2" key="1">
    <citation type="submission" date="2020-02" db="EMBL/GenBank/DDBJ databases">
        <authorList>
            <person name="Meier V. D."/>
        </authorList>
    </citation>
    <scope>NUCLEOTIDE SEQUENCE</scope>
    <source>
        <strain evidence="2">AVDCRST_MAG61</strain>
    </source>
</reference>
<dbReference type="AlphaFoldDB" id="A0A6J4KN75"/>
<feature type="non-terminal residue" evidence="2">
    <location>
        <position position="113"/>
    </location>
</feature>
<sequence>DRSPVERRAATARPFRRYRGPAPSGRGQAGPAQRHADARRGPRAGRAGRCGGPHQGRRRAEVAAPGRRRARDAGDGAAGHRAEPPVAGARQAPVRRPGGGVPGRRRCPARPLV</sequence>
<feature type="non-terminal residue" evidence="2">
    <location>
        <position position="1"/>
    </location>
</feature>
<evidence type="ECO:0000256" key="1">
    <source>
        <dbReference type="SAM" id="MobiDB-lite"/>
    </source>
</evidence>
<evidence type="ECO:0000313" key="2">
    <source>
        <dbReference type="EMBL" id="CAA9310577.1"/>
    </source>
</evidence>
<dbReference type="EMBL" id="CADCTT010000230">
    <property type="protein sequence ID" value="CAA9310577.1"/>
    <property type="molecule type" value="Genomic_DNA"/>
</dbReference>
<organism evidence="2">
    <name type="scientific">uncultured Friedmanniella sp</name>
    <dbReference type="NCBI Taxonomy" id="335381"/>
    <lineage>
        <taxon>Bacteria</taxon>
        <taxon>Bacillati</taxon>
        <taxon>Actinomycetota</taxon>
        <taxon>Actinomycetes</taxon>
        <taxon>Propionibacteriales</taxon>
        <taxon>Nocardioidaceae</taxon>
        <taxon>Friedmanniella</taxon>
        <taxon>environmental samples</taxon>
    </lineage>
</organism>
<feature type="compositionally biased region" description="Basic residues" evidence="1">
    <location>
        <begin position="103"/>
        <end position="113"/>
    </location>
</feature>
<accession>A0A6J4KN75</accession>
<name>A0A6J4KN75_9ACTN</name>
<proteinExistence type="predicted"/>
<protein>
    <submittedName>
        <fullName evidence="2">Integration host factor</fullName>
    </submittedName>
</protein>
<feature type="region of interest" description="Disordered" evidence="1">
    <location>
        <begin position="1"/>
        <end position="113"/>
    </location>
</feature>
<feature type="compositionally biased region" description="Basic and acidic residues" evidence="1">
    <location>
        <begin position="71"/>
        <end position="83"/>
    </location>
</feature>